<evidence type="ECO:0000313" key="3">
    <source>
        <dbReference type="EMBL" id="KAK9866935.1"/>
    </source>
</evidence>
<dbReference type="GO" id="GO:0016791">
    <property type="term" value="F:phosphatase activity"/>
    <property type="evidence" value="ECO:0007669"/>
    <property type="project" value="UniProtKB-ARBA"/>
</dbReference>
<dbReference type="PANTHER" id="PTHR23339">
    <property type="entry name" value="TYROSINE SPECIFIC PROTEIN PHOSPHATASE AND DUAL SPECIFICITY PROTEIN PHOSPHATASE"/>
    <property type="match status" value="1"/>
</dbReference>
<dbReference type="PROSITE" id="PS50056">
    <property type="entry name" value="TYR_PHOSPHATASE_2"/>
    <property type="match status" value="1"/>
</dbReference>
<dbReference type="InterPro" id="IPR000387">
    <property type="entry name" value="Tyr_Pase_dom"/>
</dbReference>
<dbReference type="SUPFAM" id="SSF52799">
    <property type="entry name" value="(Phosphotyrosine protein) phosphatases II"/>
    <property type="match status" value="1"/>
</dbReference>
<feature type="domain" description="Tyrosine specific protein phosphatases" evidence="2">
    <location>
        <begin position="184"/>
        <end position="239"/>
    </location>
</feature>
<evidence type="ECO:0000259" key="2">
    <source>
        <dbReference type="PROSITE" id="PS50056"/>
    </source>
</evidence>
<evidence type="ECO:0000256" key="1">
    <source>
        <dbReference type="ARBA" id="ARBA00022801"/>
    </source>
</evidence>
<dbReference type="AlphaFoldDB" id="A0AAW1TBJ3"/>
<dbReference type="Gene3D" id="3.90.190.10">
    <property type="entry name" value="Protein tyrosine phosphatase superfamily"/>
    <property type="match status" value="1"/>
</dbReference>
<dbReference type="InterPro" id="IPR057023">
    <property type="entry name" value="PTP-SAK"/>
</dbReference>
<dbReference type="Proteomes" id="UP001485043">
    <property type="component" value="Unassembled WGS sequence"/>
</dbReference>
<protein>
    <recommendedName>
        <fullName evidence="2">Tyrosine specific protein phosphatases domain-containing protein</fullName>
    </recommendedName>
</protein>
<keyword evidence="4" id="KW-1185">Reference proteome</keyword>
<sequence>MCLPPRRQRHCSAKGSEDAATCSSLPGLAPLASGFEDTHRFTEYANWLIPEHVMLGRYPFIEPSRVSSRERGERQLREILQAGIDTFVCLQAELPPQAELRNAGMGGFLPYKATASLLHSALGGPPDLQEMEGLRNKYLDAYLPARRQKGPKEEPLDPLPQQARRPQLDFIHSPIVDLGVPSQQQMRDLVEQLTARLEGGRIIYAHCWGGRGRAGTLGACLLARLYGVSAEEALQRVQRAFDTRTEIANSPETQEQRRFVTNFIASL</sequence>
<comment type="caution">
    <text evidence="3">The sequence shown here is derived from an EMBL/GenBank/DDBJ whole genome shotgun (WGS) entry which is preliminary data.</text>
</comment>
<evidence type="ECO:0000313" key="4">
    <source>
        <dbReference type="Proteomes" id="UP001485043"/>
    </source>
</evidence>
<dbReference type="InterPro" id="IPR050561">
    <property type="entry name" value="PTP"/>
</dbReference>
<name>A0AAW1TBJ3_9CHLO</name>
<organism evidence="3 4">
    <name type="scientific">Apatococcus fuscideae</name>
    <dbReference type="NCBI Taxonomy" id="2026836"/>
    <lineage>
        <taxon>Eukaryota</taxon>
        <taxon>Viridiplantae</taxon>
        <taxon>Chlorophyta</taxon>
        <taxon>core chlorophytes</taxon>
        <taxon>Trebouxiophyceae</taxon>
        <taxon>Chlorellales</taxon>
        <taxon>Chlorellaceae</taxon>
        <taxon>Apatococcus</taxon>
    </lineage>
</organism>
<dbReference type="InterPro" id="IPR029021">
    <property type="entry name" value="Prot-tyrosine_phosphatase-like"/>
</dbReference>
<gene>
    <name evidence="3" type="ORF">WJX84_005659</name>
</gene>
<keyword evidence="1" id="KW-0378">Hydrolase</keyword>
<dbReference type="EMBL" id="JALJOV010000122">
    <property type="protein sequence ID" value="KAK9866935.1"/>
    <property type="molecule type" value="Genomic_DNA"/>
</dbReference>
<reference evidence="3 4" key="1">
    <citation type="journal article" date="2024" name="Nat. Commun.">
        <title>Phylogenomics reveals the evolutionary origins of lichenization in chlorophyte algae.</title>
        <authorList>
            <person name="Puginier C."/>
            <person name="Libourel C."/>
            <person name="Otte J."/>
            <person name="Skaloud P."/>
            <person name="Haon M."/>
            <person name="Grisel S."/>
            <person name="Petersen M."/>
            <person name="Berrin J.G."/>
            <person name="Delaux P.M."/>
            <person name="Dal Grande F."/>
            <person name="Keller J."/>
        </authorList>
    </citation>
    <scope>NUCLEOTIDE SEQUENCE [LARGE SCALE GENOMIC DNA]</scope>
    <source>
        <strain evidence="3 4">SAG 2523</strain>
    </source>
</reference>
<accession>A0AAW1TBJ3</accession>
<proteinExistence type="predicted"/>
<dbReference type="Pfam" id="PF22784">
    <property type="entry name" value="PTP-SAK"/>
    <property type="match status" value="1"/>
</dbReference>